<organism evidence="1 2">
    <name type="scientific">Ignatzschineria rhizosphaerae</name>
    <dbReference type="NCBI Taxonomy" id="2923279"/>
    <lineage>
        <taxon>Bacteria</taxon>
        <taxon>Pseudomonadati</taxon>
        <taxon>Pseudomonadota</taxon>
        <taxon>Gammaproteobacteria</taxon>
        <taxon>Cardiobacteriales</taxon>
        <taxon>Ignatzschineriaceae</taxon>
        <taxon>Ignatzschineria</taxon>
    </lineage>
</organism>
<dbReference type="Proteomes" id="UP000829542">
    <property type="component" value="Chromosome"/>
</dbReference>
<dbReference type="InterPro" id="IPR025591">
    <property type="entry name" value="RloB"/>
</dbReference>
<protein>
    <submittedName>
        <fullName evidence="1">RloB family protein</fullName>
    </submittedName>
</protein>
<accession>A0ABY3X3E0</accession>
<evidence type="ECO:0000313" key="2">
    <source>
        <dbReference type="Proteomes" id="UP000829542"/>
    </source>
</evidence>
<sequence>MSLYVLVEGRRTEKIIYPNWIIENTNFIKKRTPEAPQDNEFYIISGNGYPSIITNYLENAIKEVNEYNYDNFWIVVDADEEDIDKRKAYIESNIQKYSLNKTVIVNIIIQKICIETFGLANNNFFPTDENLSEELKEFKHKYDVTTYDPSLLTSDKKQNNMNTAHYHGAYLKAIFSANNLRYTKKNPGVFKNKDFFNGIKKRVLETNHVSSFKDILVALDQIKTTTK</sequence>
<evidence type="ECO:0000313" key="1">
    <source>
        <dbReference type="EMBL" id="UNM95542.1"/>
    </source>
</evidence>
<proteinExistence type="predicted"/>
<dbReference type="EMBL" id="CP093379">
    <property type="protein sequence ID" value="UNM95542.1"/>
    <property type="molecule type" value="Genomic_DNA"/>
</dbReference>
<reference evidence="1 2" key="1">
    <citation type="submission" date="2022-03" db="EMBL/GenBank/DDBJ databases">
        <title>Ignatzschineria rhizosphaerae HR5S32.</title>
        <authorList>
            <person name="Sun J.Q."/>
            <person name="Feng J.Y."/>
        </authorList>
    </citation>
    <scope>NUCLEOTIDE SEQUENCE [LARGE SCALE GENOMIC DNA]</scope>
    <source>
        <strain evidence="1 2">HR5S32</strain>
    </source>
</reference>
<dbReference type="Pfam" id="PF13707">
    <property type="entry name" value="RloB"/>
    <property type="match status" value="1"/>
</dbReference>
<name>A0ABY3X3E0_9GAMM</name>
<gene>
    <name evidence="1" type="ORF">MMG00_09945</name>
</gene>
<keyword evidence="2" id="KW-1185">Reference proteome</keyword>
<dbReference type="RefSeq" id="WP_242147889.1">
    <property type="nucleotide sequence ID" value="NZ_CP093379.1"/>
</dbReference>